<evidence type="ECO:0000259" key="11">
    <source>
        <dbReference type="PROSITE" id="PS50850"/>
    </source>
</evidence>
<feature type="transmembrane region" description="Helical" evidence="10">
    <location>
        <begin position="162"/>
        <end position="180"/>
    </location>
</feature>
<comment type="subcellular location">
    <subcellularLocation>
        <location evidence="1">Membrane</location>
        <topology evidence="1">Multi-pass membrane protein</topology>
    </subcellularLocation>
</comment>
<feature type="region of interest" description="Disordered" evidence="9">
    <location>
        <begin position="1"/>
        <end position="31"/>
    </location>
</feature>
<feature type="transmembrane region" description="Helical" evidence="10">
    <location>
        <begin position="315"/>
        <end position="337"/>
    </location>
</feature>
<dbReference type="Pfam" id="PF00083">
    <property type="entry name" value="Sugar_tr"/>
    <property type="match status" value="1"/>
</dbReference>
<evidence type="ECO:0000256" key="10">
    <source>
        <dbReference type="SAM" id="Phobius"/>
    </source>
</evidence>
<dbReference type="EMBL" id="RSCE01000014">
    <property type="protein sequence ID" value="RSH77861.1"/>
    <property type="molecule type" value="Genomic_DNA"/>
</dbReference>
<dbReference type="GO" id="GO:0016020">
    <property type="term" value="C:membrane"/>
    <property type="evidence" value="ECO:0007669"/>
    <property type="project" value="UniProtKB-SubCell"/>
</dbReference>
<dbReference type="Gene3D" id="1.20.1250.20">
    <property type="entry name" value="MFS general substrate transporter like domains"/>
    <property type="match status" value="1"/>
</dbReference>
<dbReference type="PANTHER" id="PTHR48022:SF77">
    <property type="entry name" value="MAJOR FACILITATOR SUPERFAMILY (MFS) PROFILE DOMAIN-CONTAINING PROTEIN"/>
    <property type="match status" value="1"/>
</dbReference>
<dbReference type="SUPFAM" id="SSF103473">
    <property type="entry name" value="MFS general substrate transporter"/>
    <property type="match status" value="1"/>
</dbReference>
<dbReference type="InterPro" id="IPR050360">
    <property type="entry name" value="MFS_Sugar_Transporters"/>
</dbReference>
<dbReference type="PANTHER" id="PTHR48022">
    <property type="entry name" value="PLASTIDIC GLUCOSE TRANSPORTER 4"/>
    <property type="match status" value="1"/>
</dbReference>
<dbReference type="RefSeq" id="XP_028473008.1">
    <property type="nucleotide sequence ID" value="XM_028618641.1"/>
</dbReference>
<reference evidence="12 13" key="1">
    <citation type="submission" date="2018-11" db="EMBL/GenBank/DDBJ databases">
        <title>Genome sequence of Apiotrichum porosum DSM 27194.</title>
        <authorList>
            <person name="Aliyu H."/>
            <person name="Gorte O."/>
            <person name="Ochsenreither K."/>
        </authorList>
    </citation>
    <scope>NUCLEOTIDE SEQUENCE [LARGE SCALE GENOMIC DNA]</scope>
    <source>
        <strain evidence="12 13">DSM 27194</strain>
    </source>
</reference>
<comment type="similarity">
    <text evidence="2 8">Belongs to the major facilitator superfamily. Sugar transporter (TC 2.A.1.1) family.</text>
</comment>
<comment type="catalytic activity">
    <reaction evidence="7">
        <text>myo-inositol(out) + H(+)(out) = myo-inositol(in) + H(+)(in)</text>
        <dbReference type="Rhea" id="RHEA:60364"/>
        <dbReference type="ChEBI" id="CHEBI:15378"/>
        <dbReference type="ChEBI" id="CHEBI:17268"/>
    </reaction>
</comment>
<dbReference type="InterPro" id="IPR003663">
    <property type="entry name" value="Sugar/inositol_transpt"/>
</dbReference>
<feature type="transmembrane region" description="Helical" evidence="10">
    <location>
        <begin position="233"/>
        <end position="253"/>
    </location>
</feature>
<sequence>MTNDLQLERKTSITHDENPLDHKEAPDADTISPPVSAFRHLTQGEVVRMFWKTTLFCQMALFIACADGFQYSLPGNLIAQTSFVEQFGRSVVNGQPALNAKDVSAWGGIYSGAYIVALLLGGWPVDYFGRRASMLTLSVLMIAACLTEMFAREWVAWGMSKLLNGLAIGLAQLTLSTYVSELAPVQLRGFLLVSYSFWWGFGQLIAAVATFIIQQQPNKTRLYLDVIYSEWIFSGLSLIIIAIIPESPCWYLAKGKRDKAVKVLQRMNGKIPGYDAEHETTVLEYELAGQRAIQEEAQKVSYFDLFRGVNLRRTLVSFSIMGWQQCVGISIVFGYNSVFFKAAGLKNPFLGTVCISIILLVTVFCSGWGVDRFGRRPLLLVGGSLIVILLVVIGSLAFLKITPAVGGATVAVMCLWVVAYSFSVGPCGYLLLGESSAPALRAKTAGVAAAGSGMFGLVFSYCTPLMILDTGGGAGWGIKTAYFYAGTGLIGLILVYFFVPEHKGRTYAELNELYENRVPARKFRTTKTSVDAVAAAAAGEA</sequence>
<evidence type="ECO:0000256" key="6">
    <source>
        <dbReference type="ARBA" id="ARBA00023136"/>
    </source>
</evidence>
<evidence type="ECO:0000313" key="13">
    <source>
        <dbReference type="Proteomes" id="UP000279236"/>
    </source>
</evidence>
<comment type="caution">
    <text evidence="12">The sequence shown here is derived from an EMBL/GenBank/DDBJ whole genome shotgun (WGS) entry which is preliminary data.</text>
</comment>
<protein>
    <recommendedName>
        <fullName evidence="11">Major facilitator superfamily (MFS) profile domain-containing protein</fullName>
    </recommendedName>
</protein>
<dbReference type="InterPro" id="IPR005829">
    <property type="entry name" value="Sugar_transporter_CS"/>
</dbReference>
<feature type="transmembrane region" description="Helical" evidence="10">
    <location>
        <begin position="405"/>
        <end position="432"/>
    </location>
</feature>
<dbReference type="STRING" id="105984.A0A427XG22"/>
<dbReference type="PROSITE" id="PS50850">
    <property type="entry name" value="MFS"/>
    <property type="match status" value="1"/>
</dbReference>
<dbReference type="InterPro" id="IPR020846">
    <property type="entry name" value="MFS_dom"/>
</dbReference>
<gene>
    <name evidence="12" type="ORF">EHS24_002927</name>
</gene>
<evidence type="ECO:0000256" key="9">
    <source>
        <dbReference type="SAM" id="MobiDB-lite"/>
    </source>
</evidence>
<feature type="transmembrane region" description="Helical" evidence="10">
    <location>
        <begin position="349"/>
        <end position="370"/>
    </location>
</feature>
<dbReference type="PROSITE" id="PS00217">
    <property type="entry name" value="SUGAR_TRANSPORT_2"/>
    <property type="match status" value="1"/>
</dbReference>
<evidence type="ECO:0000256" key="7">
    <source>
        <dbReference type="ARBA" id="ARBA00049119"/>
    </source>
</evidence>
<dbReference type="OrthoDB" id="6612291at2759"/>
<keyword evidence="4 10" id="KW-0812">Transmembrane</keyword>
<evidence type="ECO:0000256" key="4">
    <source>
        <dbReference type="ARBA" id="ARBA00022692"/>
    </source>
</evidence>
<dbReference type="NCBIfam" id="TIGR00879">
    <property type="entry name" value="SP"/>
    <property type="match status" value="1"/>
</dbReference>
<feature type="transmembrane region" description="Helical" evidence="10">
    <location>
        <begin position="377"/>
        <end position="399"/>
    </location>
</feature>
<accession>A0A427XG22</accession>
<dbReference type="InterPro" id="IPR005828">
    <property type="entry name" value="MFS_sugar_transport-like"/>
</dbReference>
<keyword evidence="5 10" id="KW-1133">Transmembrane helix</keyword>
<dbReference type="PROSITE" id="PS00216">
    <property type="entry name" value="SUGAR_TRANSPORT_1"/>
    <property type="match status" value="2"/>
</dbReference>
<evidence type="ECO:0000256" key="1">
    <source>
        <dbReference type="ARBA" id="ARBA00004141"/>
    </source>
</evidence>
<dbReference type="Proteomes" id="UP000279236">
    <property type="component" value="Unassembled WGS sequence"/>
</dbReference>
<keyword evidence="6 10" id="KW-0472">Membrane</keyword>
<feature type="compositionally biased region" description="Basic and acidic residues" evidence="9">
    <location>
        <begin position="1"/>
        <end position="26"/>
    </location>
</feature>
<evidence type="ECO:0000256" key="2">
    <source>
        <dbReference type="ARBA" id="ARBA00010992"/>
    </source>
</evidence>
<keyword evidence="3 8" id="KW-0813">Transport</keyword>
<evidence type="ECO:0000256" key="8">
    <source>
        <dbReference type="RuleBase" id="RU003346"/>
    </source>
</evidence>
<name>A0A427XG22_9TREE</name>
<organism evidence="12 13">
    <name type="scientific">Apiotrichum porosum</name>
    <dbReference type="NCBI Taxonomy" id="105984"/>
    <lineage>
        <taxon>Eukaryota</taxon>
        <taxon>Fungi</taxon>
        <taxon>Dikarya</taxon>
        <taxon>Basidiomycota</taxon>
        <taxon>Agaricomycotina</taxon>
        <taxon>Tremellomycetes</taxon>
        <taxon>Trichosporonales</taxon>
        <taxon>Trichosporonaceae</taxon>
        <taxon>Apiotrichum</taxon>
    </lineage>
</organism>
<evidence type="ECO:0000256" key="5">
    <source>
        <dbReference type="ARBA" id="ARBA00022989"/>
    </source>
</evidence>
<feature type="transmembrane region" description="Helical" evidence="10">
    <location>
        <begin position="103"/>
        <end position="125"/>
    </location>
</feature>
<evidence type="ECO:0000313" key="12">
    <source>
        <dbReference type="EMBL" id="RSH77861.1"/>
    </source>
</evidence>
<feature type="transmembrane region" description="Helical" evidence="10">
    <location>
        <begin position="192"/>
        <end position="213"/>
    </location>
</feature>
<dbReference type="GeneID" id="39587470"/>
<evidence type="ECO:0000256" key="3">
    <source>
        <dbReference type="ARBA" id="ARBA00022448"/>
    </source>
</evidence>
<keyword evidence="13" id="KW-1185">Reference proteome</keyword>
<dbReference type="GO" id="GO:0005351">
    <property type="term" value="F:carbohydrate:proton symporter activity"/>
    <property type="evidence" value="ECO:0007669"/>
    <property type="project" value="TreeGrafter"/>
</dbReference>
<feature type="transmembrane region" description="Helical" evidence="10">
    <location>
        <begin position="444"/>
        <end position="461"/>
    </location>
</feature>
<feature type="domain" description="Major facilitator superfamily (MFS) profile" evidence="11">
    <location>
        <begin position="53"/>
        <end position="503"/>
    </location>
</feature>
<dbReference type="AlphaFoldDB" id="A0A427XG22"/>
<proteinExistence type="inferred from homology"/>
<feature type="transmembrane region" description="Helical" evidence="10">
    <location>
        <begin position="481"/>
        <end position="499"/>
    </location>
</feature>
<dbReference type="InterPro" id="IPR036259">
    <property type="entry name" value="MFS_trans_sf"/>
</dbReference>